<evidence type="ECO:0000313" key="2">
    <source>
        <dbReference type="Proteomes" id="UP000654918"/>
    </source>
</evidence>
<keyword evidence="2" id="KW-1185">Reference proteome</keyword>
<reference evidence="1" key="1">
    <citation type="journal article" date="2020" name="Phytopathology">
        <title>Genome Sequence Resources of Colletotrichum truncatum, C. plurivorum, C. musicola, and C. sojae: Four Species Pathogenic to Soybean (Glycine max).</title>
        <authorList>
            <person name="Rogerio F."/>
            <person name="Boufleur T.R."/>
            <person name="Ciampi-Guillardi M."/>
            <person name="Sukno S.A."/>
            <person name="Thon M.R."/>
            <person name="Massola Junior N.S."/>
            <person name="Baroncelli R."/>
        </authorList>
    </citation>
    <scope>NUCLEOTIDE SEQUENCE</scope>
    <source>
        <strain evidence="1">LFN00145</strain>
    </source>
</reference>
<evidence type="ECO:0000313" key="1">
    <source>
        <dbReference type="EMBL" id="KAF6817666.1"/>
    </source>
</evidence>
<proteinExistence type="predicted"/>
<gene>
    <name evidence="1" type="ORF">CPLU01_13534</name>
</gene>
<comment type="caution">
    <text evidence="1">The sequence shown here is derived from an EMBL/GenBank/DDBJ whole genome shotgun (WGS) entry which is preliminary data.</text>
</comment>
<dbReference type="EMBL" id="WIGO01000314">
    <property type="protein sequence ID" value="KAF6817666.1"/>
    <property type="molecule type" value="Genomic_DNA"/>
</dbReference>
<sequence>MSSLKLVIDIALNAFPPGRALTATLDALATTAQLLSYLHDKEQDPFDAFEYWLLPCGGSELVPDEVKKAFDILNTVQKCDNDKTVQTHYTVTTSTYTPNVTPVEVERTCINRWTHACLHYGSAIRVNPQWKTMTCPYEAATKDASRRSHDRCERDEFPPVAFLGPKDEALIKSGQNSKGQLVRWIPGKQNSGAGTGLFSRVCFGPEIFQRELQNITDFKKAFKTTATKKIETAIKNKDTKIYEYDGEAVVGMASESVLITACALAVVPTAKSNASSRGKRMKSGYWQFRSNVCSQPALFMYIGSRGK</sequence>
<organism evidence="1 2">
    <name type="scientific">Colletotrichum plurivorum</name>
    <dbReference type="NCBI Taxonomy" id="2175906"/>
    <lineage>
        <taxon>Eukaryota</taxon>
        <taxon>Fungi</taxon>
        <taxon>Dikarya</taxon>
        <taxon>Ascomycota</taxon>
        <taxon>Pezizomycotina</taxon>
        <taxon>Sordariomycetes</taxon>
        <taxon>Hypocreomycetidae</taxon>
        <taxon>Glomerellales</taxon>
        <taxon>Glomerellaceae</taxon>
        <taxon>Colletotrichum</taxon>
        <taxon>Colletotrichum orchidearum species complex</taxon>
    </lineage>
</organism>
<protein>
    <submittedName>
        <fullName evidence="1">Uncharacterized protein</fullName>
    </submittedName>
</protein>
<dbReference type="Proteomes" id="UP000654918">
    <property type="component" value="Unassembled WGS sequence"/>
</dbReference>
<dbReference type="AlphaFoldDB" id="A0A8H6N306"/>
<name>A0A8H6N306_9PEZI</name>
<accession>A0A8H6N306</accession>